<reference evidence="2 3" key="1">
    <citation type="submission" date="2021-07" db="EMBL/GenBank/DDBJ databases">
        <authorList>
            <person name="Kim M.K."/>
        </authorList>
    </citation>
    <scope>NUCLEOTIDE SEQUENCE [LARGE SCALE GENOMIC DNA]</scope>
    <source>
        <strain evidence="2 3">HLY7-15</strain>
    </source>
</reference>
<organism evidence="2 3">
    <name type="scientific">Pontibacter populi</name>
    <dbReference type="NCBI Taxonomy" id="890055"/>
    <lineage>
        <taxon>Bacteria</taxon>
        <taxon>Pseudomonadati</taxon>
        <taxon>Bacteroidota</taxon>
        <taxon>Cytophagia</taxon>
        <taxon>Cytophagales</taxon>
        <taxon>Hymenobacteraceae</taxon>
        <taxon>Pontibacter</taxon>
    </lineage>
</organism>
<evidence type="ECO:0000256" key="1">
    <source>
        <dbReference type="SAM" id="MobiDB-lite"/>
    </source>
</evidence>
<keyword evidence="3" id="KW-1185">Reference proteome</keyword>
<dbReference type="EMBL" id="JAHWXQ010000002">
    <property type="protein sequence ID" value="MBW3365169.1"/>
    <property type="molecule type" value="Genomic_DNA"/>
</dbReference>
<dbReference type="RefSeq" id="WP_199109685.1">
    <property type="nucleotide sequence ID" value="NZ_JAHWXQ010000002.1"/>
</dbReference>
<accession>A0ABS6XBY9</accession>
<feature type="region of interest" description="Disordered" evidence="1">
    <location>
        <begin position="17"/>
        <end position="84"/>
    </location>
</feature>
<evidence type="ECO:0000313" key="2">
    <source>
        <dbReference type="EMBL" id="MBW3365169.1"/>
    </source>
</evidence>
<feature type="compositionally biased region" description="Basic and acidic residues" evidence="1">
    <location>
        <begin position="24"/>
        <end position="35"/>
    </location>
</feature>
<evidence type="ECO:0000313" key="3">
    <source>
        <dbReference type="Proteomes" id="UP000774935"/>
    </source>
</evidence>
<proteinExistence type="predicted"/>
<gene>
    <name evidence="2" type="ORF">KYK27_08945</name>
</gene>
<name>A0ABS6XBY9_9BACT</name>
<protein>
    <submittedName>
        <fullName evidence="2">Uncharacterized protein</fullName>
    </submittedName>
</protein>
<sequence length="84" mass="9290">MKKILIIGLGFFAFACNDTNTTNKESETDANRTEETTGDNDVEIGSGEEISPQLEGLEDSGRLEVDTLSSATEEHQRQQNQKKQ</sequence>
<dbReference type="Proteomes" id="UP000774935">
    <property type="component" value="Unassembled WGS sequence"/>
</dbReference>
<comment type="caution">
    <text evidence="2">The sequence shown here is derived from an EMBL/GenBank/DDBJ whole genome shotgun (WGS) entry which is preliminary data.</text>
</comment>
<dbReference type="PROSITE" id="PS51257">
    <property type="entry name" value="PROKAR_LIPOPROTEIN"/>
    <property type="match status" value="1"/>
</dbReference>